<keyword evidence="4" id="KW-1185">Reference proteome</keyword>
<evidence type="ECO:0000313" key="4">
    <source>
        <dbReference type="Proteomes" id="UP000195918"/>
    </source>
</evidence>
<proteinExistence type="predicted"/>
<evidence type="ECO:0000313" key="3">
    <source>
        <dbReference type="EMBL" id="SLM85601.1"/>
    </source>
</evidence>
<dbReference type="Proteomes" id="UP000195918">
    <property type="component" value="Unassembled WGS sequence"/>
</dbReference>
<organism evidence="3 4">
    <name type="scientific">Vagococcus fluvialis bH819</name>
    <dbReference type="NCBI Taxonomy" id="1255619"/>
    <lineage>
        <taxon>Bacteria</taxon>
        <taxon>Bacillati</taxon>
        <taxon>Bacillota</taxon>
        <taxon>Bacilli</taxon>
        <taxon>Lactobacillales</taxon>
        <taxon>Enterococcaceae</taxon>
        <taxon>Vagococcus</taxon>
    </lineage>
</organism>
<feature type="compositionally biased region" description="Basic and acidic residues" evidence="1">
    <location>
        <begin position="260"/>
        <end position="271"/>
    </location>
</feature>
<sequence>MQAITDTMAIIYSMWFFIILVFLLVFVIYIFTGYILNPLLPIGLFFIYALFCHSENYQGIGWIVAILFTLIMLTAGRIVPQEEKEAKEKAEESLEKDKKLVYESQLLSIKDEQGNEIEIVEEPDKELKNRHEVKDDHKVYLSFIINSRGNPNEHPGLKEKDLEPFRIETDNVYAYLSQRYDDEWKYDEKTGILEGTATYSLNDYAMGNDSFKISLTSLSENMISRYAGYINIELIEKEKEKSEINTIESTEENSKPFSYSKEKKGDHKREETITENNIEDWEHILDDYELEEIREVEGYYD</sequence>
<dbReference type="EMBL" id="FWFD01000008">
    <property type="protein sequence ID" value="SLM85601.1"/>
    <property type="molecule type" value="Genomic_DNA"/>
</dbReference>
<keyword evidence="2" id="KW-0472">Membrane</keyword>
<feature type="transmembrane region" description="Helical" evidence="2">
    <location>
        <begin position="56"/>
        <end position="79"/>
    </location>
</feature>
<keyword evidence="2" id="KW-0812">Transmembrane</keyword>
<dbReference type="AlphaFoldDB" id="A0A1X6WMM9"/>
<reference evidence="4" key="1">
    <citation type="submission" date="2017-02" db="EMBL/GenBank/DDBJ databases">
        <authorList>
            <person name="Dridi B."/>
        </authorList>
    </citation>
    <scope>NUCLEOTIDE SEQUENCE [LARGE SCALE GENOMIC DNA]</scope>
    <source>
        <strain evidence="4">bH819</strain>
    </source>
</reference>
<evidence type="ECO:0000256" key="2">
    <source>
        <dbReference type="SAM" id="Phobius"/>
    </source>
</evidence>
<feature type="transmembrane region" description="Helical" evidence="2">
    <location>
        <begin position="12"/>
        <end position="36"/>
    </location>
</feature>
<evidence type="ECO:0000256" key="1">
    <source>
        <dbReference type="SAM" id="MobiDB-lite"/>
    </source>
</evidence>
<accession>A0A1X6WMM9</accession>
<feature type="region of interest" description="Disordered" evidence="1">
    <location>
        <begin position="241"/>
        <end position="271"/>
    </location>
</feature>
<gene>
    <name evidence="3" type="ORF">FM121_05835</name>
</gene>
<keyword evidence="2" id="KW-1133">Transmembrane helix</keyword>
<name>A0A1X6WMM9_9ENTE</name>
<protein>
    <submittedName>
        <fullName evidence="3">Uncharacterized protein</fullName>
    </submittedName>
</protein>